<accession>A0ACB6RGB2</accession>
<sequence length="226" mass="25638">MLTPIVQHELRNRKEEHKRIQLIAPVAEVLENSGENTDLRPINCGWCYMAVFYLTMSLTNTQKFGKLSAVKLERNQETSCQPKRIYVTGEWSMNEHIPWLMPTFGRAPNISFARSREHFALRQNGARGRCMTSRRNVTTAKTLRACYSASMRQSSSPTTPLEPTATALRRSIHFVPPQLLINSSHVGPRRIALHRSAYLKYAALRIPGPTVLTATTRPISQLMHPS</sequence>
<proteinExistence type="predicted"/>
<reference evidence="1" key="1">
    <citation type="journal article" date="2020" name="Stud. Mycol.">
        <title>101 Dothideomycetes genomes: a test case for predicting lifestyles and emergence of pathogens.</title>
        <authorList>
            <person name="Haridas S."/>
            <person name="Albert R."/>
            <person name="Binder M."/>
            <person name="Bloem J."/>
            <person name="Labutti K."/>
            <person name="Salamov A."/>
            <person name="Andreopoulos B."/>
            <person name="Baker S."/>
            <person name="Barry K."/>
            <person name="Bills G."/>
            <person name="Bluhm B."/>
            <person name="Cannon C."/>
            <person name="Castanera R."/>
            <person name="Culley D."/>
            <person name="Daum C."/>
            <person name="Ezra D."/>
            <person name="Gonzalez J."/>
            <person name="Henrissat B."/>
            <person name="Kuo A."/>
            <person name="Liang C."/>
            <person name="Lipzen A."/>
            <person name="Lutzoni F."/>
            <person name="Magnuson J."/>
            <person name="Mondo S."/>
            <person name="Nolan M."/>
            <person name="Ohm R."/>
            <person name="Pangilinan J."/>
            <person name="Park H.-J."/>
            <person name="Ramirez L."/>
            <person name="Alfaro M."/>
            <person name="Sun H."/>
            <person name="Tritt A."/>
            <person name="Yoshinaga Y."/>
            <person name="Zwiers L.-H."/>
            <person name="Turgeon B."/>
            <person name="Goodwin S."/>
            <person name="Spatafora J."/>
            <person name="Crous P."/>
            <person name="Grigoriev I."/>
        </authorList>
    </citation>
    <scope>NUCLEOTIDE SEQUENCE</scope>
    <source>
        <strain evidence="1">ATCC 200398</strain>
    </source>
</reference>
<gene>
    <name evidence="1" type="ORF">BDR25DRAFT_347740</name>
</gene>
<evidence type="ECO:0000313" key="2">
    <source>
        <dbReference type="Proteomes" id="UP000799755"/>
    </source>
</evidence>
<name>A0ACB6RGB2_9PLEO</name>
<comment type="caution">
    <text evidence="1">The sequence shown here is derived from an EMBL/GenBank/DDBJ whole genome shotgun (WGS) entry which is preliminary data.</text>
</comment>
<dbReference type="EMBL" id="MU003492">
    <property type="protein sequence ID" value="KAF2477365.1"/>
    <property type="molecule type" value="Genomic_DNA"/>
</dbReference>
<dbReference type="Proteomes" id="UP000799755">
    <property type="component" value="Unassembled WGS sequence"/>
</dbReference>
<keyword evidence="2" id="KW-1185">Reference proteome</keyword>
<organism evidence="1 2">
    <name type="scientific">Lindgomyces ingoldianus</name>
    <dbReference type="NCBI Taxonomy" id="673940"/>
    <lineage>
        <taxon>Eukaryota</taxon>
        <taxon>Fungi</taxon>
        <taxon>Dikarya</taxon>
        <taxon>Ascomycota</taxon>
        <taxon>Pezizomycotina</taxon>
        <taxon>Dothideomycetes</taxon>
        <taxon>Pleosporomycetidae</taxon>
        <taxon>Pleosporales</taxon>
        <taxon>Lindgomycetaceae</taxon>
        <taxon>Lindgomyces</taxon>
    </lineage>
</organism>
<evidence type="ECO:0000313" key="1">
    <source>
        <dbReference type="EMBL" id="KAF2477365.1"/>
    </source>
</evidence>
<protein>
    <submittedName>
        <fullName evidence="1">Uncharacterized protein</fullName>
    </submittedName>
</protein>